<feature type="transmembrane region" description="Helical" evidence="7">
    <location>
        <begin position="116"/>
        <end position="137"/>
    </location>
</feature>
<evidence type="ECO:0000256" key="7">
    <source>
        <dbReference type="RuleBase" id="RU363032"/>
    </source>
</evidence>
<keyword evidence="4 7" id="KW-0812">Transmembrane</keyword>
<feature type="transmembrane region" description="Helical" evidence="7">
    <location>
        <begin position="305"/>
        <end position="326"/>
    </location>
</feature>
<feature type="transmembrane region" description="Helical" evidence="7">
    <location>
        <begin position="149"/>
        <end position="169"/>
    </location>
</feature>
<feature type="region of interest" description="Disordered" evidence="8">
    <location>
        <begin position="15"/>
        <end position="42"/>
    </location>
</feature>
<sequence length="371" mass="39918">MTGVADDVAAPAAASPAASLRTAPAPRASTRGAGAAPGGRRRGAGARWRKRAEIAFFVTPALVLFALFVVWPIVTAVQMSLYRWRGFGPMVDFVGLGNYVSVLTNQVFTDALMHNLIIVVGSIVLQLPLGLAIALLLNRKMWGQGLLRTIIFVPYVLAEVIAGVVWFQMLQPQYGVIDTVLQGIGLSGPPQGFLGTPDLALGTVLIVLTWKYLGLAVILFLAGLQGVPEELYEAAQLDGASWWQVQRRITIPLLGPTMRTWAFLSMIGSLQLFDMVWILTRGGPANATTTMATFLIDQGTRSQNFGIAGAASVVLFVVALVLAVAYQRFVLSRDTRPDDGRAGGTARFPRLPWIARKPEPAQQPDKEGVLA</sequence>
<dbReference type="GO" id="GO:0055085">
    <property type="term" value="P:transmembrane transport"/>
    <property type="evidence" value="ECO:0007669"/>
    <property type="project" value="InterPro"/>
</dbReference>
<dbReference type="InterPro" id="IPR051393">
    <property type="entry name" value="ABC_transporter_permease"/>
</dbReference>
<keyword evidence="2 7" id="KW-0813">Transport</keyword>
<feature type="compositionally biased region" description="Basic and acidic residues" evidence="8">
    <location>
        <begin position="356"/>
        <end position="371"/>
    </location>
</feature>
<comment type="caution">
    <text evidence="10">The sequence shown here is derived from an EMBL/GenBank/DDBJ whole genome shotgun (WGS) entry which is preliminary data.</text>
</comment>
<dbReference type="AlphaFoldDB" id="A0A917IDC7"/>
<organism evidence="10 11">
    <name type="scientific">Microbacterium album</name>
    <dbReference type="NCBI Taxonomy" id="2053191"/>
    <lineage>
        <taxon>Bacteria</taxon>
        <taxon>Bacillati</taxon>
        <taxon>Actinomycetota</taxon>
        <taxon>Actinomycetes</taxon>
        <taxon>Micrococcales</taxon>
        <taxon>Microbacteriaceae</taxon>
        <taxon>Microbacterium</taxon>
    </lineage>
</organism>
<dbReference type="Pfam" id="PF00528">
    <property type="entry name" value="BPD_transp_1"/>
    <property type="match status" value="1"/>
</dbReference>
<accession>A0A917IDC7</accession>
<dbReference type="Gene3D" id="1.10.3720.10">
    <property type="entry name" value="MetI-like"/>
    <property type="match status" value="1"/>
</dbReference>
<dbReference type="InterPro" id="IPR035906">
    <property type="entry name" value="MetI-like_sf"/>
</dbReference>
<keyword evidence="5 7" id="KW-1133">Transmembrane helix</keyword>
<evidence type="ECO:0000256" key="1">
    <source>
        <dbReference type="ARBA" id="ARBA00004651"/>
    </source>
</evidence>
<evidence type="ECO:0000256" key="5">
    <source>
        <dbReference type="ARBA" id="ARBA00022989"/>
    </source>
</evidence>
<dbReference type="PANTHER" id="PTHR30193:SF37">
    <property type="entry name" value="INNER MEMBRANE ABC TRANSPORTER PERMEASE PROTEIN YCJO"/>
    <property type="match status" value="1"/>
</dbReference>
<name>A0A917IDC7_9MICO</name>
<comment type="subcellular location">
    <subcellularLocation>
        <location evidence="1 7">Cell membrane</location>
        <topology evidence="1 7">Multi-pass membrane protein</topology>
    </subcellularLocation>
</comment>
<evidence type="ECO:0000313" key="11">
    <source>
        <dbReference type="Proteomes" id="UP000657592"/>
    </source>
</evidence>
<feature type="domain" description="ABC transmembrane type-1" evidence="9">
    <location>
        <begin position="112"/>
        <end position="326"/>
    </location>
</feature>
<dbReference type="CDD" id="cd06261">
    <property type="entry name" value="TM_PBP2"/>
    <property type="match status" value="1"/>
</dbReference>
<evidence type="ECO:0000313" key="10">
    <source>
        <dbReference type="EMBL" id="GGH37917.1"/>
    </source>
</evidence>
<dbReference type="GO" id="GO:0005886">
    <property type="term" value="C:plasma membrane"/>
    <property type="evidence" value="ECO:0007669"/>
    <property type="project" value="UniProtKB-SubCell"/>
</dbReference>
<dbReference type="PROSITE" id="PS50928">
    <property type="entry name" value="ABC_TM1"/>
    <property type="match status" value="1"/>
</dbReference>
<evidence type="ECO:0000256" key="4">
    <source>
        <dbReference type="ARBA" id="ARBA00022692"/>
    </source>
</evidence>
<feature type="transmembrane region" description="Helical" evidence="7">
    <location>
        <begin position="54"/>
        <end position="74"/>
    </location>
</feature>
<evidence type="ECO:0000256" key="2">
    <source>
        <dbReference type="ARBA" id="ARBA00022448"/>
    </source>
</evidence>
<reference evidence="10" key="2">
    <citation type="submission" date="2020-09" db="EMBL/GenBank/DDBJ databases">
        <authorList>
            <person name="Sun Q."/>
            <person name="Zhou Y."/>
        </authorList>
    </citation>
    <scope>NUCLEOTIDE SEQUENCE</scope>
    <source>
        <strain evidence="10">CGMCC 1.15794</strain>
    </source>
</reference>
<protein>
    <submittedName>
        <fullName evidence="10">Sugar ABC transporter permease</fullName>
    </submittedName>
</protein>
<feature type="transmembrane region" description="Helical" evidence="7">
    <location>
        <begin position="261"/>
        <end position="280"/>
    </location>
</feature>
<feature type="transmembrane region" description="Helical" evidence="7">
    <location>
        <begin position="199"/>
        <end position="222"/>
    </location>
</feature>
<comment type="similarity">
    <text evidence="7">Belongs to the binding-protein-dependent transport system permease family.</text>
</comment>
<dbReference type="SUPFAM" id="SSF161098">
    <property type="entry name" value="MetI-like"/>
    <property type="match status" value="1"/>
</dbReference>
<feature type="compositionally biased region" description="Low complexity" evidence="8">
    <location>
        <begin position="15"/>
        <end position="34"/>
    </location>
</feature>
<feature type="region of interest" description="Disordered" evidence="8">
    <location>
        <begin position="337"/>
        <end position="371"/>
    </location>
</feature>
<evidence type="ECO:0000256" key="8">
    <source>
        <dbReference type="SAM" id="MobiDB-lite"/>
    </source>
</evidence>
<keyword evidence="11" id="KW-1185">Reference proteome</keyword>
<gene>
    <name evidence="10" type="ORF">GCM10010921_08170</name>
</gene>
<keyword evidence="6 7" id="KW-0472">Membrane</keyword>
<proteinExistence type="inferred from homology"/>
<dbReference type="PANTHER" id="PTHR30193">
    <property type="entry name" value="ABC TRANSPORTER PERMEASE PROTEIN"/>
    <property type="match status" value="1"/>
</dbReference>
<evidence type="ECO:0000259" key="9">
    <source>
        <dbReference type="PROSITE" id="PS50928"/>
    </source>
</evidence>
<dbReference type="InterPro" id="IPR000515">
    <property type="entry name" value="MetI-like"/>
</dbReference>
<reference evidence="10" key="1">
    <citation type="journal article" date="2014" name="Int. J. Syst. Evol. Microbiol.">
        <title>Complete genome sequence of Corynebacterium casei LMG S-19264T (=DSM 44701T), isolated from a smear-ripened cheese.</title>
        <authorList>
            <consortium name="US DOE Joint Genome Institute (JGI-PGF)"/>
            <person name="Walter F."/>
            <person name="Albersmeier A."/>
            <person name="Kalinowski J."/>
            <person name="Ruckert C."/>
        </authorList>
    </citation>
    <scope>NUCLEOTIDE SEQUENCE</scope>
    <source>
        <strain evidence="10">CGMCC 1.15794</strain>
    </source>
</reference>
<evidence type="ECO:0000256" key="6">
    <source>
        <dbReference type="ARBA" id="ARBA00023136"/>
    </source>
</evidence>
<evidence type="ECO:0000256" key="3">
    <source>
        <dbReference type="ARBA" id="ARBA00022475"/>
    </source>
</evidence>
<dbReference type="Proteomes" id="UP000657592">
    <property type="component" value="Unassembled WGS sequence"/>
</dbReference>
<dbReference type="EMBL" id="BMJY01000002">
    <property type="protein sequence ID" value="GGH37917.1"/>
    <property type="molecule type" value="Genomic_DNA"/>
</dbReference>
<keyword evidence="3" id="KW-1003">Cell membrane</keyword>